<reference evidence="2 3" key="1">
    <citation type="journal article" date="2018" name="Sci. Data">
        <title>The draft genome sequence of cork oak.</title>
        <authorList>
            <person name="Ramos A.M."/>
            <person name="Usie A."/>
            <person name="Barbosa P."/>
            <person name="Barros P.M."/>
            <person name="Capote T."/>
            <person name="Chaves I."/>
            <person name="Simoes F."/>
            <person name="Abreu I."/>
            <person name="Carrasquinho I."/>
            <person name="Faro C."/>
            <person name="Guimaraes J.B."/>
            <person name="Mendonca D."/>
            <person name="Nobrega F."/>
            <person name="Rodrigues L."/>
            <person name="Saibo N.J.M."/>
            <person name="Varela M.C."/>
            <person name="Egas C."/>
            <person name="Matos J."/>
            <person name="Miguel C.M."/>
            <person name="Oliveira M.M."/>
            <person name="Ricardo C.P."/>
            <person name="Goncalves S."/>
        </authorList>
    </citation>
    <scope>NUCLEOTIDE SEQUENCE [LARGE SCALE GENOMIC DNA]</scope>
    <source>
        <strain evidence="3">cv. HL8</strain>
    </source>
</reference>
<dbReference type="Proteomes" id="UP000237347">
    <property type="component" value="Unassembled WGS sequence"/>
</dbReference>
<feature type="compositionally biased region" description="Basic and acidic residues" evidence="1">
    <location>
        <begin position="7"/>
        <end position="23"/>
    </location>
</feature>
<dbReference type="EMBL" id="PKMF04000332">
    <property type="protein sequence ID" value="KAK7837249.1"/>
    <property type="molecule type" value="Genomic_DNA"/>
</dbReference>
<protein>
    <submittedName>
        <fullName evidence="2">Uncharacterized protein</fullName>
    </submittedName>
</protein>
<accession>A0AAW0KDS2</accession>
<evidence type="ECO:0000256" key="1">
    <source>
        <dbReference type="SAM" id="MobiDB-lite"/>
    </source>
</evidence>
<dbReference type="AlphaFoldDB" id="A0AAW0KDS2"/>
<feature type="compositionally biased region" description="Low complexity" evidence="1">
    <location>
        <begin position="27"/>
        <end position="42"/>
    </location>
</feature>
<evidence type="ECO:0000313" key="2">
    <source>
        <dbReference type="EMBL" id="KAK7837249.1"/>
    </source>
</evidence>
<name>A0AAW0KDS2_QUESU</name>
<comment type="caution">
    <text evidence="2">The sequence shown here is derived from an EMBL/GenBank/DDBJ whole genome shotgun (WGS) entry which is preliminary data.</text>
</comment>
<sequence>MLRRKPSKIEVKIEDKDELEQARKHTATATTSASDTTATALLHHLDRRNNKDPSSVQNRIGLSSQ</sequence>
<gene>
    <name evidence="2" type="ORF">CFP56_021426</name>
</gene>
<keyword evidence="3" id="KW-1185">Reference proteome</keyword>
<proteinExistence type="predicted"/>
<evidence type="ECO:0000313" key="3">
    <source>
        <dbReference type="Proteomes" id="UP000237347"/>
    </source>
</evidence>
<feature type="compositionally biased region" description="Polar residues" evidence="1">
    <location>
        <begin position="52"/>
        <end position="65"/>
    </location>
</feature>
<organism evidence="2 3">
    <name type="scientific">Quercus suber</name>
    <name type="common">Cork oak</name>
    <dbReference type="NCBI Taxonomy" id="58331"/>
    <lineage>
        <taxon>Eukaryota</taxon>
        <taxon>Viridiplantae</taxon>
        <taxon>Streptophyta</taxon>
        <taxon>Embryophyta</taxon>
        <taxon>Tracheophyta</taxon>
        <taxon>Spermatophyta</taxon>
        <taxon>Magnoliopsida</taxon>
        <taxon>eudicotyledons</taxon>
        <taxon>Gunneridae</taxon>
        <taxon>Pentapetalae</taxon>
        <taxon>rosids</taxon>
        <taxon>fabids</taxon>
        <taxon>Fagales</taxon>
        <taxon>Fagaceae</taxon>
        <taxon>Quercus</taxon>
    </lineage>
</organism>
<feature type="region of interest" description="Disordered" evidence="1">
    <location>
        <begin position="1"/>
        <end position="65"/>
    </location>
</feature>